<dbReference type="EMBL" id="ASPP01014297">
    <property type="protein sequence ID" value="ETO18882.1"/>
    <property type="molecule type" value="Genomic_DNA"/>
</dbReference>
<dbReference type="AlphaFoldDB" id="X6N0Q8"/>
<organism evidence="1 2">
    <name type="scientific">Reticulomyxa filosa</name>
    <dbReference type="NCBI Taxonomy" id="46433"/>
    <lineage>
        <taxon>Eukaryota</taxon>
        <taxon>Sar</taxon>
        <taxon>Rhizaria</taxon>
        <taxon>Retaria</taxon>
        <taxon>Foraminifera</taxon>
        <taxon>Monothalamids</taxon>
        <taxon>Reticulomyxidae</taxon>
        <taxon>Reticulomyxa</taxon>
    </lineage>
</organism>
<dbReference type="Proteomes" id="UP000023152">
    <property type="component" value="Unassembled WGS sequence"/>
</dbReference>
<reference evidence="1 2" key="1">
    <citation type="journal article" date="2013" name="Curr. Biol.">
        <title>The Genome of the Foraminiferan Reticulomyxa filosa.</title>
        <authorList>
            <person name="Glockner G."/>
            <person name="Hulsmann N."/>
            <person name="Schleicher M."/>
            <person name="Noegel A.A."/>
            <person name="Eichinger L."/>
            <person name="Gallinger C."/>
            <person name="Pawlowski J."/>
            <person name="Sierra R."/>
            <person name="Euteneuer U."/>
            <person name="Pillet L."/>
            <person name="Moustafa A."/>
            <person name="Platzer M."/>
            <person name="Groth M."/>
            <person name="Szafranski K."/>
            <person name="Schliwa M."/>
        </authorList>
    </citation>
    <scope>NUCLEOTIDE SEQUENCE [LARGE SCALE GENOMIC DNA]</scope>
</reference>
<accession>X6N0Q8</accession>
<dbReference type="SUPFAM" id="SSF48371">
    <property type="entry name" value="ARM repeat"/>
    <property type="match status" value="1"/>
</dbReference>
<keyword evidence="2" id="KW-1185">Reference proteome</keyword>
<sequence>LGTCGVDPQSMVPKGLMTKNVGDSKEQSQNAFAQLMSQLPFLQCGASNLPTPLAEMNSLVTPAEMLPGTAGGSLKSNLKGNEVFRTADKGAAANTTSTTNAYDPVKQICVHLDKLTWKNVKCFVTECSVAPIYHPHTLYRAAHKAHRSVIGKKCNLRLCCEFLVQLSNNWPSFSFEASDKEFQNFFNQTVADMKHQCGQSDTLNANLNLTLDELSLEAVGNETQSSQNGVVVEKRNISLVTLCVQISLGFAIYSSQKSKSPASWLKDMISNMSFMMELHLRQCLEFDRIHLFMLSLMDKDEEWSWTMVCEILMRYGHRLDLTQNAQIQVYFDRMNVKCQMQPQGETRIQNMLTQVMEIRKNSWQKKPMIPTERTSTNPFDHYQPNSNGSAKSYASLVKTTLSSIHKKRLLVIPSNEKKEQFRITFDKKQKALL</sequence>
<evidence type="ECO:0000313" key="2">
    <source>
        <dbReference type="Proteomes" id="UP000023152"/>
    </source>
</evidence>
<protein>
    <recommendedName>
        <fullName evidence="3">MIF4G domain-containing protein</fullName>
    </recommendedName>
</protein>
<name>X6N0Q8_RETFI</name>
<gene>
    <name evidence="1" type="ORF">RFI_18363</name>
</gene>
<comment type="caution">
    <text evidence="1">The sequence shown here is derived from an EMBL/GenBank/DDBJ whole genome shotgun (WGS) entry which is preliminary data.</text>
</comment>
<evidence type="ECO:0000313" key="1">
    <source>
        <dbReference type="EMBL" id="ETO18882.1"/>
    </source>
</evidence>
<feature type="non-terminal residue" evidence="1">
    <location>
        <position position="1"/>
    </location>
</feature>
<evidence type="ECO:0008006" key="3">
    <source>
        <dbReference type="Google" id="ProtNLM"/>
    </source>
</evidence>
<proteinExistence type="predicted"/>
<dbReference type="InterPro" id="IPR016024">
    <property type="entry name" value="ARM-type_fold"/>
</dbReference>
<dbReference type="Gene3D" id="1.25.40.180">
    <property type="match status" value="1"/>
</dbReference>